<reference evidence="2" key="1">
    <citation type="submission" date="2021-06" db="EMBL/GenBank/DDBJ databases">
        <authorList>
            <person name="Kallberg Y."/>
            <person name="Tangrot J."/>
            <person name="Rosling A."/>
        </authorList>
    </citation>
    <scope>NUCLEOTIDE SEQUENCE</scope>
    <source>
        <strain evidence="2">CL551</strain>
    </source>
</reference>
<organism evidence="2 3">
    <name type="scientific">Acaulospora morrowiae</name>
    <dbReference type="NCBI Taxonomy" id="94023"/>
    <lineage>
        <taxon>Eukaryota</taxon>
        <taxon>Fungi</taxon>
        <taxon>Fungi incertae sedis</taxon>
        <taxon>Mucoromycota</taxon>
        <taxon>Glomeromycotina</taxon>
        <taxon>Glomeromycetes</taxon>
        <taxon>Diversisporales</taxon>
        <taxon>Acaulosporaceae</taxon>
        <taxon>Acaulospora</taxon>
    </lineage>
</organism>
<keyword evidence="3" id="KW-1185">Reference proteome</keyword>
<dbReference type="AlphaFoldDB" id="A0A9N9JJJ9"/>
<feature type="region of interest" description="Disordered" evidence="1">
    <location>
        <begin position="25"/>
        <end position="54"/>
    </location>
</feature>
<feature type="compositionally biased region" description="Low complexity" evidence="1">
    <location>
        <begin position="35"/>
        <end position="46"/>
    </location>
</feature>
<name>A0A9N9JJJ9_9GLOM</name>
<feature type="non-terminal residue" evidence="2">
    <location>
        <position position="1"/>
    </location>
</feature>
<dbReference type="OrthoDB" id="10519675at2759"/>
<evidence type="ECO:0000256" key="1">
    <source>
        <dbReference type="SAM" id="MobiDB-lite"/>
    </source>
</evidence>
<gene>
    <name evidence="2" type="ORF">AMORRO_LOCUS17614</name>
</gene>
<dbReference type="Proteomes" id="UP000789342">
    <property type="component" value="Unassembled WGS sequence"/>
</dbReference>
<feature type="non-terminal residue" evidence="2">
    <location>
        <position position="98"/>
    </location>
</feature>
<evidence type="ECO:0000313" key="2">
    <source>
        <dbReference type="EMBL" id="CAG8784700.1"/>
    </source>
</evidence>
<evidence type="ECO:0000313" key="3">
    <source>
        <dbReference type="Proteomes" id="UP000789342"/>
    </source>
</evidence>
<dbReference type="EMBL" id="CAJVPV010055578">
    <property type="protein sequence ID" value="CAG8784700.1"/>
    <property type="molecule type" value="Genomic_DNA"/>
</dbReference>
<sequence>TKVSTPDNKDDDEFCFSDPDCFFDGDDVIASEPPENANASVDSSSNNEDENGVDQLLTENIFDNSEDERIFNEAFDANASDYECDFEDVYDNDEDDSQ</sequence>
<proteinExistence type="predicted"/>
<accession>A0A9N9JJJ9</accession>
<comment type="caution">
    <text evidence="2">The sequence shown here is derived from an EMBL/GenBank/DDBJ whole genome shotgun (WGS) entry which is preliminary data.</text>
</comment>
<protein>
    <submittedName>
        <fullName evidence="2">17674_t:CDS:1</fullName>
    </submittedName>
</protein>